<gene>
    <name evidence="3" type="ORF">V8G54_013088</name>
</gene>
<feature type="compositionally biased region" description="Basic and acidic residues" evidence="1">
    <location>
        <begin position="251"/>
        <end position="275"/>
    </location>
</feature>
<dbReference type="InterPro" id="IPR004158">
    <property type="entry name" value="DUF247_pln"/>
</dbReference>
<reference evidence="3 4" key="1">
    <citation type="journal article" date="2023" name="Life. Sci Alliance">
        <title>Evolutionary insights into 3D genome organization and epigenetic landscape of Vigna mungo.</title>
        <authorList>
            <person name="Junaid A."/>
            <person name="Singh B."/>
            <person name="Bhatia S."/>
        </authorList>
    </citation>
    <scope>NUCLEOTIDE SEQUENCE [LARGE SCALE GENOMIC DNA]</scope>
    <source>
        <strain evidence="3">Urdbean</strain>
    </source>
</reference>
<feature type="region of interest" description="Disordered" evidence="1">
    <location>
        <begin position="251"/>
        <end position="278"/>
    </location>
</feature>
<evidence type="ECO:0000256" key="2">
    <source>
        <dbReference type="SAM" id="Phobius"/>
    </source>
</evidence>
<dbReference type="Proteomes" id="UP001374535">
    <property type="component" value="Chromosome 4"/>
</dbReference>
<keyword evidence="2" id="KW-0472">Membrane</keyword>
<dbReference type="PANTHER" id="PTHR31549:SF191">
    <property type="entry name" value="DUF247 DOMAIN PROTEIN"/>
    <property type="match status" value="1"/>
</dbReference>
<keyword evidence="2" id="KW-0812">Transmembrane</keyword>
<proteinExistence type="predicted"/>
<organism evidence="3 4">
    <name type="scientific">Vigna mungo</name>
    <name type="common">Black gram</name>
    <name type="synonym">Phaseolus mungo</name>
    <dbReference type="NCBI Taxonomy" id="3915"/>
    <lineage>
        <taxon>Eukaryota</taxon>
        <taxon>Viridiplantae</taxon>
        <taxon>Streptophyta</taxon>
        <taxon>Embryophyta</taxon>
        <taxon>Tracheophyta</taxon>
        <taxon>Spermatophyta</taxon>
        <taxon>Magnoliopsida</taxon>
        <taxon>eudicotyledons</taxon>
        <taxon>Gunneridae</taxon>
        <taxon>Pentapetalae</taxon>
        <taxon>rosids</taxon>
        <taxon>fabids</taxon>
        <taxon>Fabales</taxon>
        <taxon>Fabaceae</taxon>
        <taxon>Papilionoideae</taxon>
        <taxon>50 kb inversion clade</taxon>
        <taxon>NPAAA clade</taxon>
        <taxon>indigoferoid/millettioid clade</taxon>
        <taxon>Phaseoleae</taxon>
        <taxon>Vigna</taxon>
    </lineage>
</organism>
<dbReference type="Pfam" id="PF03140">
    <property type="entry name" value="DUF247"/>
    <property type="match status" value="1"/>
</dbReference>
<evidence type="ECO:0000313" key="4">
    <source>
        <dbReference type="Proteomes" id="UP001374535"/>
    </source>
</evidence>
<dbReference type="AlphaFoldDB" id="A0AAQ3NV20"/>
<name>A0AAQ3NV20_VIGMU</name>
<feature type="transmembrane region" description="Helical" evidence="2">
    <location>
        <begin position="437"/>
        <end position="460"/>
    </location>
</feature>
<evidence type="ECO:0000256" key="1">
    <source>
        <dbReference type="SAM" id="MobiDB-lite"/>
    </source>
</evidence>
<evidence type="ECO:0000313" key="3">
    <source>
        <dbReference type="EMBL" id="WVZ15522.1"/>
    </source>
</evidence>
<dbReference type="EMBL" id="CP144697">
    <property type="protein sequence ID" value="WVZ15522.1"/>
    <property type="molecule type" value="Genomic_DNA"/>
</dbReference>
<dbReference type="PANTHER" id="PTHR31549">
    <property type="entry name" value="PROTEIN, PUTATIVE (DUF247)-RELATED-RELATED"/>
    <property type="match status" value="1"/>
</dbReference>
<keyword evidence="2" id="KW-1133">Transmembrane helix</keyword>
<protein>
    <submittedName>
        <fullName evidence="3">Uncharacterized protein</fullName>
    </submittedName>
</protein>
<sequence length="464" mass="54159">MSETPYLNQNFHELKKAKETPQNTVPKIQKVAHYLRDRKHSKKHYSPRLISIGPIHHGEPNLKLGEKYKLMWAAKYLESTQQDAETLYQKFAIHVNQLKERYAEDVIRDFRGDDEKLSWMLFVDGCSLLQILDKGNLNHPEDLNVKVDQLVLVWQDVLLLENQLPYQVLKLLSGHQNDDTLVNSMKKFLKCHHLSPKQREKVHGTTRVSDEDGDQSVYVRNEDSLCQEHTIDIRKASPFHLLDQLRRHIVGDAQKEPQHQKGDAENRERDKKKDDDLDMTTYRNIEELKAAGIKLKVQKSKKLKDISFCYRWMWLRAELTLPEITVDDTTAPTFHNLIAYEMCPDFQNNFEISSFVAFMDSLIDHPEDVKELRSAKVLCNELGSDEEVAKLFNTISADLVPNSESYLGVRRKIEKHYRKRYRAWLALGYHTYFSNPWSIIAFFAALLALVLTFIQAWFAIHPVC</sequence>
<keyword evidence="4" id="KW-1185">Reference proteome</keyword>
<accession>A0AAQ3NV20</accession>